<dbReference type="GO" id="GO:0004672">
    <property type="term" value="F:protein kinase activity"/>
    <property type="evidence" value="ECO:0007669"/>
    <property type="project" value="InterPro"/>
</dbReference>
<name>A0A0A0YV20_9CAUD</name>
<dbReference type="PROSITE" id="PS50011">
    <property type="entry name" value="PROTEIN_KINASE_DOM"/>
    <property type="match status" value="1"/>
</dbReference>
<reference evidence="2 3" key="1">
    <citation type="submission" date="2014-10" db="EMBL/GenBank/DDBJ databases">
        <authorList>
            <person name="Aguirre C.A."/>
            <person name="Archer J.A."/>
            <person name="Bates T."/>
            <person name="Ion J.M."/>
            <person name="Krejcarek O.E."/>
            <person name="Mitchell C.L."/>
            <person name="Montgomery E.A."/>
            <person name="Soder N.A."/>
            <person name="Verduzco J.A."/>
            <person name="Scherer A.E."/>
            <person name="Westholm D.E."/>
            <person name="Serrano M.G."/>
            <person name="Buck G."/>
            <person name="Lee V."/>
            <person name="Wang Y."/>
            <person name="Carvalho R."/>
            <person name="Voegtly L."/>
            <person name="Shi R."/>
            <person name="Duckworth R."/>
            <person name="Johnson A."/>
            <person name="Loviza R."/>
            <person name="Walstead R."/>
            <person name="Shah Z."/>
            <person name="Kiflezghi M."/>
            <person name="Wade K."/>
            <person name="Anders K.R."/>
            <person name="Braun M.A."/>
            <person name="Delesalle V.A."/>
            <person name="Hughes L.E."/>
            <person name="Ware V.C."/>
            <person name="Bradley K.W."/>
            <person name="Barker L.P."/>
            <person name="Asai D.J."/>
            <person name="Bowman C.A."/>
            <person name="Russell D.A."/>
            <person name="Pope W.H."/>
            <person name="Jacobs-Sera D."/>
            <person name="Hendrix R.W."/>
            <person name="Hatfull G.F."/>
        </authorList>
    </citation>
    <scope>NUCLEOTIDE SEQUENCE [LARGE SCALE GENOMIC DNA]</scope>
</reference>
<dbReference type="InterPro" id="IPR011009">
    <property type="entry name" value="Kinase-like_dom_sf"/>
</dbReference>
<organism evidence="2 3">
    <name type="scientific">Mycobacterium phage ZygoTaiga</name>
    <dbReference type="NCBI Taxonomy" id="1566994"/>
    <lineage>
        <taxon>Viruses</taxon>
        <taxon>Duplodnaviria</taxon>
        <taxon>Heunggongvirae</taxon>
        <taxon>Uroviricota</taxon>
        <taxon>Caudoviricetes</taxon>
        <taxon>Ceeclamvirinae</taxon>
        <taxon>Bixzunavirus</taxon>
        <taxon>Bixzunavirus Bxz1</taxon>
    </lineage>
</organism>
<keyword evidence="2" id="KW-0808">Transferase</keyword>
<dbReference type="SUPFAM" id="SSF56112">
    <property type="entry name" value="Protein kinase-like (PK-like)"/>
    <property type="match status" value="1"/>
</dbReference>
<gene>
    <name evidence="2" type="ORF">PBI_ZYGOTAIGA_258</name>
</gene>
<dbReference type="Proteomes" id="UP000223157">
    <property type="component" value="Genome"/>
</dbReference>
<keyword evidence="2" id="KW-0418">Kinase</keyword>
<evidence type="ECO:0000313" key="2">
    <source>
        <dbReference type="EMBL" id="AIX12906.1"/>
    </source>
</evidence>
<protein>
    <submittedName>
        <fullName evidence="2">Serine/threonine kinase</fullName>
    </submittedName>
</protein>
<dbReference type="SMART" id="SM00220">
    <property type="entry name" value="S_TKc"/>
    <property type="match status" value="1"/>
</dbReference>
<dbReference type="InterPro" id="IPR000719">
    <property type="entry name" value="Prot_kinase_dom"/>
</dbReference>
<sequence>MTTFREAVKLITEAKIYTDLFPDVDVIGHVYRSLASAVHPDRVPHGQHAEATRAFHRLNEFKVTAERMRDEGRYGEPEILASIASRDGLHMVTAPCGEDEMAVYFRAMSTTKQHTHAFTSMLKVAKSAKDNDLMAQEAKALKMLHTPPEEGNAYVLTRHFPKLEDTFLHSEGRRRANVTPYFEHYRSLATLKKIFCAGVEPVHAVWIFRRLLMALGYAHDRGLVHGAITPDNILIEPQDHAVVLIDWCYSVVIDSESKTHIKAVVPMYRDFYPAEVLAKGPATPATDLYMAAFLIRWLMGTRIRPAFRAFLNGVTLESPRSRSQNAWAFLDGATMESPRSRPQNAWALLKEFDELLEGLGSPYYPRKFAELVLPQA</sequence>
<accession>A0A0A0YV20</accession>
<dbReference type="Gene3D" id="1.10.510.10">
    <property type="entry name" value="Transferase(Phosphotransferase) domain 1"/>
    <property type="match status" value="1"/>
</dbReference>
<evidence type="ECO:0000259" key="1">
    <source>
        <dbReference type="PROSITE" id="PS50011"/>
    </source>
</evidence>
<dbReference type="Pfam" id="PF00069">
    <property type="entry name" value="Pkinase"/>
    <property type="match status" value="1"/>
</dbReference>
<dbReference type="GO" id="GO:0005524">
    <property type="term" value="F:ATP binding"/>
    <property type="evidence" value="ECO:0007669"/>
    <property type="project" value="InterPro"/>
</dbReference>
<proteinExistence type="predicted"/>
<evidence type="ECO:0000313" key="3">
    <source>
        <dbReference type="Proteomes" id="UP000223157"/>
    </source>
</evidence>
<feature type="domain" description="Protein kinase" evidence="1">
    <location>
        <begin position="90"/>
        <end position="376"/>
    </location>
</feature>
<dbReference type="EMBL" id="KM881426">
    <property type="protein sequence ID" value="AIX12906.1"/>
    <property type="molecule type" value="Genomic_DNA"/>
</dbReference>